<name>A0A8S9NVD9_BRACR</name>
<reference evidence="1" key="1">
    <citation type="submission" date="2019-12" db="EMBL/GenBank/DDBJ databases">
        <title>Genome sequencing and annotation of Brassica cretica.</title>
        <authorList>
            <person name="Studholme D.J."/>
            <person name="Sarris P."/>
        </authorList>
    </citation>
    <scope>NUCLEOTIDE SEQUENCE</scope>
    <source>
        <strain evidence="1">PFS-109/04</strain>
        <tissue evidence="1">Leaf</tissue>
    </source>
</reference>
<proteinExistence type="predicted"/>
<accession>A0A8S9NVD9</accession>
<evidence type="ECO:0000313" key="2">
    <source>
        <dbReference type="Proteomes" id="UP000712600"/>
    </source>
</evidence>
<sequence length="123" mass="14387">MSQSYYEHTNHLPFPSLPHRSCSYPYLVLALTLLERASVLVIDDLKYKRNHGKEAAVLYEICFSSGYAVWRERNKIIHGDKLLPLTTLKRIIDKGIRNKITLMRHHGVKGMGELMEFWFLTRV</sequence>
<dbReference type="EMBL" id="QGKX02001521">
    <property type="protein sequence ID" value="KAF3508948.1"/>
    <property type="molecule type" value="Genomic_DNA"/>
</dbReference>
<comment type="caution">
    <text evidence="1">The sequence shown here is derived from an EMBL/GenBank/DDBJ whole genome shotgun (WGS) entry which is preliminary data.</text>
</comment>
<dbReference type="Proteomes" id="UP000712600">
    <property type="component" value="Unassembled WGS sequence"/>
</dbReference>
<evidence type="ECO:0000313" key="1">
    <source>
        <dbReference type="EMBL" id="KAF3508948.1"/>
    </source>
</evidence>
<dbReference type="AlphaFoldDB" id="A0A8S9NVD9"/>
<protein>
    <submittedName>
        <fullName evidence="1">Uncharacterized protein</fullName>
    </submittedName>
</protein>
<gene>
    <name evidence="1" type="ORF">F2Q69_00009067</name>
</gene>
<organism evidence="1 2">
    <name type="scientific">Brassica cretica</name>
    <name type="common">Mustard</name>
    <dbReference type="NCBI Taxonomy" id="69181"/>
    <lineage>
        <taxon>Eukaryota</taxon>
        <taxon>Viridiplantae</taxon>
        <taxon>Streptophyta</taxon>
        <taxon>Embryophyta</taxon>
        <taxon>Tracheophyta</taxon>
        <taxon>Spermatophyta</taxon>
        <taxon>Magnoliopsida</taxon>
        <taxon>eudicotyledons</taxon>
        <taxon>Gunneridae</taxon>
        <taxon>Pentapetalae</taxon>
        <taxon>rosids</taxon>
        <taxon>malvids</taxon>
        <taxon>Brassicales</taxon>
        <taxon>Brassicaceae</taxon>
        <taxon>Brassiceae</taxon>
        <taxon>Brassica</taxon>
    </lineage>
</organism>